<dbReference type="AlphaFoldDB" id="A0A8S1GTG3"/>
<evidence type="ECO:0000313" key="3">
    <source>
        <dbReference type="Proteomes" id="UP000835052"/>
    </source>
</evidence>
<organism evidence="2 3">
    <name type="scientific">Caenorhabditis auriculariae</name>
    <dbReference type="NCBI Taxonomy" id="2777116"/>
    <lineage>
        <taxon>Eukaryota</taxon>
        <taxon>Metazoa</taxon>
        <taxon>Ecdysozoa</taxon>
        <taxon>Nematoda</taxon>
        <taxon>Chromadorea</taxon>
        <taxon>Rhabditida</taxon>
        <taxon>Rhabditina</taxon>
        <taxon>Rhabditomorpha</taxon>
        <taxon>Rhabditoidea</taxon>
        <taxon>Rhabditidae</taxon>
        <taxon>Peloderinae</taxon>
        <taxon>Caenorhabditis</taxon>
    </lineage>
</organism>
<evidence type="ECO:0000256" key="1">
    <source>
        <dbReference type="SAM" id="MobiDB-lite"/>
    </source>
</evidence>
<reference evidence="2" key="1">
    <citation type="submission" date="2020-10" db="EMBL/GenBank/DDBJ databases">
        <authorList>
            <person name="Kikuchi T."/>
        </authorList>
    </citation>
    <scope>NUCLEOTIDE SEQUENCE</scope>
    <source>
        <strain evidence="2">NKZ352</strain>
    </source>
</reference>
<protein>
    <submittedName>
        <fullName evidence="2">Uncharacterized protein</fullName>
    </submittedName>
</protein>
<dbReference type="EMBL" id="CAJGYM010000004">
    <property type="protein sequence ID" value="CAD6186559.1"/>
    <property type="molecule type" value="Genomic_DNA"/>
</dbReference>
<proteinExistence type="predicted"/>
<dbReference type="Proteomes" id="UP000835052">
    <property type="component" value="Unassembled WGS sequence"/>
</dbReference>
<accession>A0A8S1GTG3</accession>
<name>A0A8S1GTG3_9PELO</name>
<keyword evidence="3" id="KW-1185">Reference proteome</keyword>
<evidence type="ECO:0000313" key="2">
    <source>
        <dbReference type="EMBL" id="CAD6186559.1"/>
    </source>
</evidence>
<feature type="region of interest" description="Disordered" evidence="1">
    <location>
        <begin position="1"/>
        <end position="41"/>
    </location>
</feature>
<sequence length="66" mass="7024">MGGCLAGADHNDESGSRPHPPRFVPGVGGRRRRRLDNSVNLPLREQPASRLSHGIVVVAGQPCAPF</sequence>
<comment type="caution">
    <text evidence="2">The sequence shown here is derived from an EMBL/GenBank/DDBJ whole genome shotgun (WGS) entry which is preliminary data.</text>
</comment>
<gene>
    <name evidence="2" type="ORF">CAUJ_LOCUS2478</name>
</gene>